<dbReference type="STRING" id="106004.A0A1Y2FXF1"/>
<organism evidence="1 2">
    <name type="scientific">Leucosporidium creatinivorum</name>
    <dbReference type="NCBI Taxonomy" id="106004"/>
    <lineage>
        <taxon>Eukaryota</taxon>
        <taxon>Fungi</taxon>
        <taxon>Dikarya</taxon>
        <taxon>Basidiomycota</taxon>
        <taxon>Pucciniomycotina</taxon>
        <taxon>Microbotryomycetes</taxon>
        <taxon>Leucosporidiales</taxon>
        <taxon>Leucosporidium</taxon>
    </lineage>
</organism>
<evidence type="ECO:0000313" key="1">
    <source>
        <dbReference type="EMBL" id="ORY88664.1"/>
    </source>
</evidence>
<name>A0A1Y2FXF1_9BASI</name>
<dbReference type="EMBL" id="MCGR01000009">
    <property type="protein sequence ID" value="ORY88664.1"/>
    <property type="molecule type" value="Genomic_DNA"/>
</dbReference>
<proteinExistence type="predicted"/>
<dbReference type="PANTHER" id="PTHR41729">
    <property type="entry name" value="GLUTAMYL-TRNA SYNTHETASE"/>
    <property type="match status" value="1"/>
</dbReference>
<dbReference type="OrthoDB" id="417697at2759"/>
<sequence length="220" mass="24384">MTSLPTPSFTPTARFERVLALFAAAHALDPEGQSSLYHSKLDAYVRQLSSSSANPVLNQGPSEALVIAANSQHIRRWEKPRSEYPMGLTGYKTWRHKLNIHHSDVAHELMAEAGYSQAGDAELFARVRDLLLKKTLARPPLPDPLKDPEMHLFEDSICLVFLALQFVDFSEKIADADKMVNIVRKTWIKMTAEGQAVVARDLVGGLPEDLKEVVGRALAA</sequence>
<keyword evidence="2" id="KW-1185">Reference proteome</keyword>
<gene>
    <name evidence="1" type="ORF">BCR35DRAFT_350895</name>
</gene>
<dbReference type="AlphaFoldDB" id="A0A1Y2FXF1"/>
<evidence type="ECO:0000313" key="2">
    <source>
        <dbReference type="Proteomes" id="UP000193467"/>
    </source>
</evidence>
<protein>
    <recommendedName>
        <fullName evidence="3">Glutamyl-tRNA synthetase</fullName>
    </recommendedName>
</protein>
<accession>A0A1Y2FXF1</accession>
<reference evidence="1 2" key="1">
    <citation type="submission" date="2016-07" db="EMBL/GenBank/DDBJ databases">
        <title>Pervasive Adenine N6-methylation of Active Genes in Fungi.</title>
        <authorList>
            <consortium name="DOE Joint Genome Institute"/>
            <person name="Mondo S.J."/>
            <person name="Dannebaum R.O."/>
            <person name="Kuo R.C."/>
            <person name="Labutti K."/>
            <person name="Haridas S."/>
            <person name="Kuo A."/>
            <person name="Salamov A."/>
            <person name="Ahrendt S.R."/>
            <person name="Lipzen A."/>
            <person name="Sullivan W."/>
            <person name="Andreopoulos W.B."/>
            <person name="Clum A."/>
            <person name="Lindquist E."/>
            <person name="Daum C."/>
            <person name="Ramamoorthy G.K."/>
            <person name="Gryganskyi A."/>
            <person name="Culley D."/>
            <person name="Magnuson J.K."/>
            <person name="James T.Y."/>
            <person name="O'Malley M.A."/>
            <person name="Stajich J.E."/>
            <person name="Spatafora J.W."/>
            <person name="Visel A."/>
            <person name="Grigoriev I.V."/>
        </authorList>
    </citation>
    <scope>NUCLEOTIDE SEQUENCE [LARGE SCALE GENOMIC DNA]</scope>
    <source>
        <strain evidence="1 2">62-1032</strain>
    </source>
</reference>
<dbReference type="InParanoid" id="A0A1Y2FXF1"/>
<comment type="caution">
    <text evidence="1">The sequence shown here is derived from an EMBL/GenBank/DDBJ whole genome shotgun (WGS) entry which is preliminary data.</text>
</comment>
<dbReference type="InterPro" id="IPR025255">
    <property type="entry name" value="DUF4202"/>
</dbReference>
<dbReference type="PANTHER" id="PTHR41729:SF1">
    <property type="entry name" value="GLUTAMYL-TRNA SYNTHETASE"/>
    <property type="match status" value="1"/>
</dbReference>
<dbReference type="Proteomes" id="UP000193467">
    <property type="component" value="Unassembled WGS sequence"/>
</dbReference>
<dbReference type="Pfam" id="PF13875">
    <property type="entry name" value="DUF4202"/>
    <property type="match status" value="1"/>
</dbReference>
<evidence type="ECO:0008006" key="3">
    <source>
        <dbReference type="Google" id="ProtNLM"/>
    </source>
</evidence>